<organism evidence="8 9">
    <name type="scientific">Roseburia yibonii</name>
    <dbReference type="NCBI Taxonomy" id="2763063"/>
    <lineage>
        <taxon>Bacteria</taxon>
        <taxon>Bacillati</taxon>
        <taxon>Bacillota</taxon>
        <taxon>Clostridia</taxon>
        <taxon>Lachnospirales</taxon>
        <taxon>Lachnospiraceae</taxon>
        <taxon>Roseburia</taxon>
    </lineage>
</organism>
<keyword evidence="4 7" id="KW-0406">Ion transport</keyword>
<evidence type="ECO:0000313" key="8">
    <source>
        <dbReference type="EMBL" id="MBC5752899.1"/>
    </source>
</evidence>
<comment type="subcellular location">
    <subcellularLocation>
        <location evidence="7">Cell membrane</location>
        <topology evidence="7">Peripheral membrane protein</topology>
    </subcellularLocation>
    <subcellularLocation>
        <location evidence="1">Membrane</location>
    </subcellularLocation>
</comment>
<dbReference type="RefSeq" id="WP_022515946.1">
    <property type="nucleotide sequence ID" value="NZ_JACOQH010000001.1"/>
</dbReference>
<dbReference type="PRINTS" id="PR00125">
    <property type="entry name" value="ATPASEDELTA"/>
</dbReference>
<proteinExistence type="inferred from homology"/>
<dbReference type="InterPro" id="IPR000711">
    <property type="entry name" value="ATPase_OSCP/dsu"/>
</dbReference>
<keyword evidence="7" id="KW-1003">Cell membrane</keyword>
<evidence type="ECO:0000256" key="2">
    <source>
        <dbReference type="ARBA" id="ARBA00022448"/>
    </source>
</evidence>
<dbReference type="NCBIfam" id="TIGR01145">
    <property type="entry name" value="ATP_synt_delta"/>
    <property type="match status" value="1"/>
</dbReference>
<evidence type="ECO:0000256" key="5">
    <source>
        <dbReference type="ARBA" id="ARBA00023136"/>
    </source>
</evidence>
<dbReference type="Gene3D" id="1.10.520.20">
    <property type="entry name" value="N-terminal domain of the delta subunit of the F1F0-ATP synthase"/>
    <property type="match status" value="1"/>
</dbReference>
<evidence type="ECO:0000256" key="4">
    <source>
        <dbReference type="ARBA" id="ARBA00023065"/>
    </source>
</evidence>
<dbReference type="PANTHER" id="PTHR11910">
    <property type="entry name" value="ATP SYNTHASE DELTA CHAIN"/>
    <property type="match status" value="1"/>
</dbReference>
<dbReference type="SUPFAM" id="SSF47928">
    <property type="entry name" value="N-terminal domain of the delta subunit of the F1F0-ATP synthase"/>
    <property type="match status" value="1"/>
</dbReference>
<dbReference type="Proteomes" id="UP000621540">
    <property type="component" value="Unassembled WGS sequence"/>
</dbReference>
<reference evidence="8 9" key="1">
    <citation type="submission" date="2020-08" db="EMBL/GenBank/DDBJ databases">
        <title>Genome public.</title>
        <authorList>
            <person name="Liu C."/>
            <person name="Sun Q."/>
        </authorList>
    </citation>
    <scope>NUCLEOTIDE SEQUENCE [LARGE SCALE GENOMIC DNA]</scope>
    <source>
        <strain evidence="8 9">BX0805</strain>
    </source>
</reference>
<name>A0ABR7I7X3_9FIRM</name>
<keyword evidence="7" id="KW-0139">CF(1)</keyword>
<keyword evidence="5 7" id="KW-0472">Membrane</keyword>
<accession>A0ABR7I7X3</accession>
<evidence type="ECO:0000256" key="1">
    <source>
        <dbReference type="ARBA" id="ARBA00004370"/>
    </source>
</evidence>
<dbReference type="Pfam" id="PF00213">
    <property type="entry name" value="OSCP"/>
    <property type="match status" value="1"/>
</dbReference>
<dbReference type="EMBL" id="JACOQH010000001">
    <property type="protein sequence ID" value="MBC5752899.1"/>
    <property type="molecule type" value="Genomic_DNA"/>
</dbReference>
<evidence type="ECO:0000313" key="9">
    <source>
        <dbReference type="Proteomes" id="UP000621540"/>
    </source>
</evidence>
<keyword evidence="2 7" id="KW-0813">Transport</keyword>
<evidence type="ECO:0000256" key="7">
    <source>
        <dbReference type="HAMAP-Rule" id="MF_01416"/>
    </source>
</evidence>
<comment type="caution">
    <text evidence="8">The sequence shown here is derived from an EMBL/GenBank/DDBJ whole genome shotgun (WGS) entry which is preliminary data.</text>
</comment>
<keyword evidence="3 7" id="KW-0375">Hydrogen ion transport</keyword>
<evidence type="ECO:0000256" key="3">
    <source>
        <dbReference type="ARBA" id="ARBA00022781"/>
    </source>
</evidence>
<dbReference type="HAMAP" id="MF_01416">
    <property type="entry name" value="ATP_synth_delta_bact"/>
    <property type="match status" value="1"/>
</dbReference>
<comment type="function">
    <text evidence="7">This protein is part of the stalk that links CF(0) to CF(1). It either transmits conformational changes from CF(0) to CF(1) or is implicated in proton conduction.</text>
</comment>
<comment type="function">
    <text evidence="7">F(1)F(0) ATP synthase produces ATP from ADP in the presence of a proton or sodium gradient. F-type ATPases consist of two structural domains, F(1) containing the extramembraneous catalytic core and F(0) containing the membrane proton channel, linked together by a central stalk and a peripheral stalk. During catalysis, ATP synthesis in the catalytic domain of F(1) is coupled via a rotary mechanism of the central stalk subunits to proton translocation.</text>
</comment>
<comment type="similarity">
    <text evidence="7">Belongs to the ATPase delta chain family.</text>
</comment>
<sequence>MTQTANNYGTVLYELGVAGEVVAETERIFSLTPELSKSLGSPIVSAKEKHKLIDSIFPQEVRNFLKVLCDNGSVGELADIFSSYHTCYDAHNGILRATLSYVTPPTESQLAQMKEHLKKEYGKNEVQIELIEQPDLIGGFVIRVKDREEDWSMKGRLNKLKQELIWR</sequence>
<keyword evidence="6 7" id="KW-0066">ATP synthesis</keyword>
<evidence type="ECO:0000256" key="6">
    <source>
        <dbReference type="ARBA" id="ARBA00023310"/>
    </source>
</evidence>
<gene>
    <name evidence="7 8" type="primary">atpH</name>
    <name evidence="8" type="ORF">H8Z76_02465</name>
</gene>
<protein>
    <recommendedName>
        <fullName evidence="7">ATP synthase subunit delta</fullName>
    </recommendedName>
    <alternativeName>
        <fullName evidence="7">ATP synthase F(1) sector subunit delta</fullName>
    </alternativeName>
    <alternativeName>
        <fullName evidence="7">F-type ATPase subunit delta</fullName>
        <shortName evidence="7">F-ATPase subunit delta</shortName>
    </alternativeName>
</protein>
<dbReference type="InterPro" id="IPR026015">
    <property type="entry name" value="ATP_synth_OSCP/delta_N_sf"/>
</dbReference>
<keyword evidence="9" id="KW-1185">Reference proteome</keyword>